<keyword evidence="7" id="KW-1185">Reference proteome</keyword>
<dbReference type="PANTHER" id="PTHR12859:SF0">
    <property type="entry name" value="PRA1 FAMILY PROTEIN"/>
    <property type="match status" value="1"/>
</dbReference>
<keyword evidence="4 5" id="KW-0472">Membrane</keyword>
<evidence type="ECO:0000256" key="2">
    <source>
        <dbReference type="ARBA" id="ARBA00022692"/>
    </source>
</evidence>
<feature type="transmembrane region" description="Helical" evidence="5">
    <location>
        <begin position="67"/>
        <end position="86"/>
    </location>
</feature>
<comment type="caution">
    <text evidence="6">The sequence shown here is derived from an EMBL/GenBank/DDBJ whole genome shotgun (WGS) entry which is preliminary data.</text>
</comment>
<feature type="transmembrane region" description="Helical" evidence="5">
    <location>
        <begin position="98"/>
        <end position="114"/>
    </location>
</feature>
<name>A0A8J1XGF8_OWEFU</name>
<accession>A0A8J1XGF8</accession>
<proteinExistence type="inferred from homology"/>
<dbReference type="Pfam" id="PF03208">
    <property type="entry name" value="PRA1"/>
    <property type="match status" value="1"/>
</dbReference>
<keyword evidence="2 5" id="KW-0812">Transmembrane</keyword>
<gene>
    <name evidence="6" type="ORF">OFUS_LOCUS10534</name>
</gene>
<comment type="subcellular location">
    <subcellularLocation>
        <location evidence="1 5">Membrane</location>
        <topology evidence="1 5">Multi-pass membrane protein</topology>
    </subcellularLocation>
</comment>
<evidence type="ECO:0000256" key="3">
    <source>
        <dbReference type="ARBA" id="ARBA00022989"/>
    </source>
</evidence>
<evidence type="ECO:0000256" key="4">
    <source>
        <dbReference type="ARBA" id="ARBA00023136"/>
    </source>
</evidence>
<dbReference type="AlphaFoldDB" id="A0A8J1XGF8"/>
<dbReference type="PANTHER" id="PTHR12859">
    <property type="entry name" value="PRA1 PROTEIN"/>
    <property type="match status" value="1"/>
</dbReference>
<dbReference type="InterPro" id="IPR004895">
    <property type="entry name" value="Prenylated_rab_accept_PRA1"/>
</dbReference>
<sequence>MTTLKLAPFRSLEDFATDTARFESPEFTNTEKWGNRVLNNLLYYQTNYFLILTILVSIVGLVYPWCLIWGVISVGAAFGAYIFTVHPAPTLQNLRRDYPYGSLVLIVIAAIVLFTSVWNVIGLMVTIFIPTLGCLIHASYRLRSLKNKMFNKLDQGHNTPMVLLLQTLGLKVKGLAVPPELRTKIDENYESTKHSMDEAEDEVNTTSQGVTDALDKVRSAISEGADKIKEAME</sequence>
<reference evidence="6" key="1">
    <citation type="submission" date="2022-03" db="EMBL/GenBank/DDBJ databases">
        <authorList>
            <person name="Martin C."/>
        </authorList>
    </citation>
    <scope>NUCLEOTIDE SEQUENCE</scope>
</reference>
<comment type="similarity">
    <text evidence="5">Belongs to the PRA1 family.</text>
</comment>
<dbReference type="Proteomes" id="UP000749559">
    <property type="component" value="Unassembled WGS sequence"/>
</dbReference>
<dbReference type="OrthoDB" id="18213at2759"/>
<evidence type="ECO:0000256" key="5">
    <source>
        <dbReference type="RuleBase" id="RU363107"/>
    </source>
</evidence>
<feature type="transmembrane region" description="Helical" evidence="5">
    <location>
        <begin position="120"/>
        <end position="140"/>
    </location>
</feature>
<organism evidence="6 7">
    <name type="scientific">Owenia fusiformis</name>
    <name type="common">Polychaete worm</name>
    <dbReference type="NCBI Taxonomy" id="6347"/>
    <lineage>
        <taxon>Eukaryota</taxon>
        <taxon>Metazoa</taxon>
        <taxon>Spiralia</taxon>
        <taxon>Lophotrochozoa</taxon>
        <taxon>Annelida</taxon>
        <taxon>Polychaeta</taxon>
        <taxon>Sedentaria</taxon>
        <taxon>Canalipalpata</taxon>
        <taxon>Sabellida</taxon>
        <taxon>Oweniida</taxon>
        <taxon>Oweniidae</taxon>
        <taxon>Owenia</taxon>
    </lineage>
</organism>
<protein>
    <recommendedName>
        <fullName evidence="5">PRA1 family protein</fullName>
    </recommendedName>
</protein>
<evidence type="ECO:0000313" key="6">
    <source>
        <dbReference type="EMBL" id="CAH1784316.1"/>
    </source>
</evidence>
<evidence type="ECO:0000256" key="1">
    <source>
        <dbReference type="ARBA" id="ARBA00004141"/>
    </source>
</evidence>
<dbReference type="GO" id="GO:0016020">
    <property type="term" value="C:membrane"/>
    <property type="evidence" value="ECO:0007669"/>
    <property type="project" value="UniProtKB-SubCell"/>
</dbReference>
<feature type="transmembrane region" description="Helical" evidence="5">
    <location>
        <begin position="41"/>
        <end position="61"/>
    </location>
</feature>
<evidence type="ECO:0000313" key="7">
    <source>
        <dbReference type="Proteomes" id="UP000749559"/>
    </source>
</evidence>
<keyword evidence="3 5" id="KW-1133">Transmembrane helix</keyword>
<dbReference type="EMBL" id="CAIIXF020000005">
    <property type="protein sequence ID" value="CAH1784316.1"/>
    <property type="molecule type" value="Genomic_DNA"/>
</dbReference>